<keyword evidence="1" id="KW-0812">Transmembrane</keyword>
<protein>
    <submittedName>
        <fullName evidence="2">Uncharacterized protein</fullName>
    </submittedName>
</protein>
<dbReference type="RefSeq" id="WP_235826228.1">
    <property type="nucleotide sequence ID" value="NZ_SSXH01000359.1"/>
</dbReference>
<reference evidence="2 3" key="1">
    <citation type="submission" date="2019-04" db="EMBL/GenBank/DDBJ databases">
        <title>Draft genome sequences for three unisolated Alnus-infective Frankia Sp+ strains, AgTrS, AiOr and AvVan, the first sequenced Frankia strains able to sporulate in-planta.</title>
        <authorList>
            <person name="Bethencourt L."/>
            <person name="Vautrin F."/>
            <person name="Taib N."/>
            <person name="Dubost A."/>
            <person name="Castro-Garcia L."/>
            <person name="Imbaud O."/>
            <person name="Abrouk D."/>
            <person name="Fournier P."/>
            <person name="Briolay J."/>
            <person name="Nguyen A."/>
            <person name="Normand P."/>
            <person name="Fernandez M.P."/>
            <person name="Brochier-Armanet C."/>
            <person name="Herrera-Belaroussi A."/>
        </authorList>
    </citation>
    <scope>NUCLEOTIDE SEQUENCE [LARGE SCALE GENOMIC DNA]</scope>
    <source>
        <strain evidence="2 3">AvVan</strain>
    </source>
</reference>
<name>A0A4S5EKZ9_9ACTN</name>
<dbReference type="AlphaFoldDB" id="A0A4S5EKZ9"/>
<keyword evidence="1" id="KW-0472">Membrane</keyword>
<keyword evidence="3" id="KW-1185">Reference proteome</keyword>
<sequence>MPAIPHRPGLAGQLLDRLWQRAGRPAVAAIAASAAGLVFIEFIVLVVWGADTGSSTGPTAALRVGTDLWLVAHGTTLRLPDGVIAFRPLGLALFPLAAA</sequence>
<dbReference type="Proteomes" id="UP000305282">
    <property type="component" value="Unassembled WGS sequence"/>
</dbReference>
<feature type="non-terminal residue" evidence="2">
    <location>
        <position position="99"/>
    </location>
</feature>
<organism evidence="2 3">
    <name type="scientific">Candidatus Frankia alpina</name>
    <dbReference type="NCBI Taxonomy" id="2699483"/>
    <lineage>
        <taxon>Bacteria</taxon>
        <taxon>Bacillati</taxon>
        <taxon>Actinomycetota</taxon>
        <taxon>Actinomycetes</taxon>
        <taxon>Frankiales</taxon>
        <taxon>Frankiaceae</taxon>
        <taxon>Frankia</taxon>
    </lineage>
</organism>
<dbReference type="Pfam" id="PF19877">
    <property type="entry name" value="DUF6350"/>
    <property type="match status" value="1"/>
</dbReference>
<keyword evidence="1" id="KW-1133">Transmembrane helix</keyword>
<dbReference type="InterPro" id="IPR045931">
    <property type="entry name" value="DUF6350"/>
</dbReference>
<evidence type="ECO:0000313" key="2">
    <source>
        <dbReference type="EMBL" id="THJ72613.1"/>
    </source>
</evidence>
<proteinExistence type="predicted"/>
<feature type="transmembrane region" description="Helical" evidence="1">
    <location>
        <begin position="26"/>
        <end position="48"/>
    </location>
</feature>
<evidence type="ECO:0000313" key="3">
    <source>
        <dbReference type="Proteomes" id="UP000305282"/>
    </source>
</evidence>
<dbReference type="EMBL" id="SSXH01000359">
    <property type="protein sequence ID" value="THJ72613.1"/>
    <property type="molecule type" value="Genomic_DNA"/>
</dbReference>
<gene>
    <name evidence="2" type="ORF">E7Y31_14430</name>
</gene>
<accession>A0A4S5EKZ9</accession>
<evidence type="ECO:0000256" key="1">
    <source>
        <dbReference type="SAM" id="Phobius"/>
    </source>
</evidence>
<comment type="caution">
    <text evidence="2">The sequence shown here is derived from an EMBL/GenBank/DDBJ whole genome shotgun (WGS) entry which is preliminary data.</text>
</comment>